<gene>
    <name evidence="3" type="ORF">A4U43_C04F8040</name>
</gene>
<name>A0A5P1F3M3_ASPOF</name>
<dbReference type="SUPFAM" id="SSF81383">
    <property type="entry name" value="F-box domain"/>
    <property type="match status" value="1"/>
</dbReference>
<dbReference type="EMBL" id="CM007384">
    <property type="protein sequence ID" value="ONK71389.1"/>
    <property type="molecule type" value="Genomic_DNA"/>
</dbReference>
<accession>A0A5P1F3M3</accession>
<organism evidence="3 4">
    <name type="scientific">Asparagus officinalis</name>
    <name type="common">Garden asparagus</name>
    <dbReference type="NCBI Taxonomy" id="4686"/>
    <lineage>
        <taxon>Eukaryota</taxon>
        <taxon>Viridiplantae</taxon>
        <taxon>Streptophyta</taxon>
        <taxon>Embryophyta</taxon>
        <taxon>Tracheophyta</taxon>
        <taxon>Spermatophyta</taxon>
        <taxon>Magnoliopsida</taxon>
        <taxon>Liliopsida</taxon>
        <taxon>Asparagales</taxon>
        <taxon>Asparagaceae</taxon>
        <taxon>Asparagoideae</taxon>
        <taxon>Asparagus</taxon>
    </lineage>
</organism>
<evidence type="ECO:0000259" key="2">
    <source>
        <dbReference type="Pfam" id="PF03478"/>
    </source>
</evidence>
<dbReference type="AlphaFoldDB" id="A0A5P1F3M3"/>
<dbReference type="OrthoDB" id="636218at2759"/>
<feature type="domain" description="KIB1-4 beta-propeller" evidence="2">
    <location>
        <begin position="61"/>
        <end position="361"/>
    </location>
</feature>
<evidence type="ECO:0000313" key="4">
    <source>
        <dbReference type="Proteomes" id="UP000243459"/>
    </source>
</evidence>
<dbReference type="InterPro" id="IPR050942">
    <property type="entry name" value="F-box_BR-signaling"/>
</dbReference>
<evidence type="ECO:0000313" key="3">
    <source>
        <dbReference type="EMBL" id="ONK71389.1"/>
    </source>
</evidence>
<feature type="compositionally biased region" description="Acidic residues" evidence="1">
    <location>
        <begin position="241"/>
        <end position="253"/>
    </location>
</feature>
<dbReference type="Pfam" id="PF03478">
    <property type="entry name" value="Beta-prop_KIB1-4"/>
    <property type="match status" value="1"/>
</dbReference>
<dbReference type="PANTHER" id="PTHR44259">
    <property type="entry name" value="OS07G0183000 PROTEIN-RELATED"/>
    <property type="match status" value="1"/>
</dbReference>
<dbReference type="InterPro" id="IPR005174">
    <property type="entry name" value="KIB1-4_b-propeller"/>
</dbReference>
<dbReference type="OMA" id="FICHIDS"/>
<dbReference type="InterPro" id="IPR036047">
    <property type="entry name" value="F-box-like_dom_sf"/>
</dbReference>
<evidence type="ECO:0000256" key="1">
    <source>
        <dbReference type="SAM" id="MobiDB-lite"/>
    </source>
</evidence>
<dbReference type="Gramene" id="ONK71389">
    <property type="protein sequence ID" value="ONK71389"/>
    <property type="gene ID" value="A4U43_C04F8040"/>
</dbReference>
<sequence>MTDWSLLPEDFLRLILDKLSSPLDNARSGAVCKLWHSICKQKTFPWLLPPDPDPVHHKLCLFSLSDQEVYHIKLPELENKVIWGASHGWLVTMDEDFFVCLLDPFSKTQIQLPQNLKVNKRLPLRKVVMSSDPRTNPNGCIIMACTYCGLAYCRLGGKEWTPFPAMGYQIIDFTFCKGQFYARYYHGLFICHIDSEPYFTQLPPKNLQMDYLVDLAGDLLMINRFVQCETPAKVLENVHESDEEGDETEDDASSDVFRENEHESHDEDADDEIEDGLKGFGKCPFQRQDYAYVDHLTCCFSVFKLDEKGTSWTKVNDIGDQALLLGSKNSVALPTCSFPGCARNAIYYADKYWLANDRVVFNEVGNFHLKDRRIHSRHVFDVYEYNAYHQRPPPIWFVQGSLQLPES</sequence>
<protein>
    <recommendedName>
        <fullName evidence="2">KIB1-4 beta-propeller domain-containing protein</fullName>
    </recommendedName>
</protein>
<keyword evidence="4" id="KW-1185">Reference proteome</keyword>
<feature type="compositionally biased region" description="Basic and acidic residues" evidence="1">
    <location>
        <begin position="256"/>
        <end position="265"/>
    </location>
</feature>
<proteinExistence type="predicted"/>
<feature type="region of interest" description="Disordered" evidence="1">
    <location>
        <begin position="237"/>
        <end position="272"/>
    </location>
</feature>
<reference evidence="4" key="1">
    <citation type="journal article" date="2017" name="Nat. Commun.">
        <title>The asparagus genome sheds light on the origin and evolution of a young Y chromosome.</title>
        <authorList>
            <person name="Harkess A."/>
            <person name="Zhou J."/>
            <person name="Xu C."/>
            <person name="Bowers J.E."/>
            <person name="Van der Hulst R."/>
            <person name="Ayyampalayam S."/>
            <person name="Mercati F."/>
            <person name="Riccardi P."/>
            <person name="McKain M.R."/>
            <person name="Kakrana A."/>
            <person name="Tang H."/>
            <person name="Ray J."/>
            <person name="Groenendijk J."/>
            <person name="Arikit S."/>
            <person name="Mathioni S.M."/>
            <person name="Nakano M."/>
            <person name="Shan H."/>
            <person name="Telgmann-Rauber A."/>
            <person name="Kanno A."/>
            <person name="Yue Z."/>
            <person name="Chen H."/>
            <person name="Li W."/>
            <person name="Chen Y."/>
            <person name="Xu X."/>
            <person name="Zhang Y."/>
            <person name="Luo S."/>
            <person name="Chen H."/>
            <person name="Gao J."/>
            <person name="Mao Z."/>
            <person name="Pires J.C."/>
            <person name="Luo M."/>
            <person name="Kudrna D."/>
            <person name="Wing R.A."/>
            <person name="Meyers B.C."/>
            <person name="Yi K."/>
            <person name="Kong H."/>
            <person name="Lavrijsen P."/>
            <person name="Sunseri F."/>
            <person name="Falavigna A."/>
            <person name="Ye Y."/>
            <person name="Leebens-Mack J.H."/>
            <person name="Chen G."/>
        </authorList>
    </citation>
    <scope>NUCLEOTIDE SEQUENCE [LARGE SCALE GENOMIC DNA]</scope>
    <source>
        <strain evidence="4">cv. DH0086</strain>
    </source>
</reference>
<dbReference type="Gene3D" id="1.20.1280.50">
    <property type="match status" value="1"/>
</dbReference>
<dbReference type="Proteomes" id="UP000243459">
    <property type="component" value="Chromosome 4"/>
</dbReference>